<evidence type="ECO:0000256" key="2">
    <source>
        <dbReference type="SAM" id="MobiDB-lite"/>
    </source>
</evidence>
<dbReference type="SMR" id="A0A0H3M3K1"/>
<dbReference type="InterPro" id="IPR038332">
    <property type="entry name" value="PPE_sf"/>
</dbReference>
<comment type="similarity">
    <text evidence="1">Belongs to the mycobacterial PPE family.</text>
</comment>
<dbReference type="EMBL" id="AM408590">
    <property type="protein sequence ID" value="CAL70477.1"/>
    <property type="molecule type" value="Genomic_DNA"/>
</dbReference>
<sequence length="518" mass="52837">MTSALIWMASPPEVHSALLSSGPGPGPVLAAATGWSSLGREYAAVAEELGALLAAVQAGVWQGPSAESFAAACLPYLSWLTQASADCAAAAARLEAVTAAYAAALVAMPTLAELAANHATHGAMVATNFFGINTIPIAVNEADYVRMWLQAATTMATYQAVADSAVRSIPDSVPPPRILKSNAQSQHSSSNNSGGADPVDDFIAEILKIITGGRVIWDPEAGTVNGLPYDAYTNPGTLMWWIARSLELLQDFQEFAKLLFTNPVKAFQFLVDLILFDWPTHMLQLATWLAENPQLLVAALTPAISGLGAVSGLAGLTGLVPQPPVVPAPAPDAVVPTVLPLAGTATPTTAPASAPAAGAAPGPPAGTATATSASVPTSAGGFPPYLVGSGPGIDFDAGTPAGSRRAQPAADNVTAVAAAQVSARHQARRRRRAAAKERGNADEFVDMDSGPAIPPSGERDAWASNSGVGGLGFAGTASNETVAAPAGLTTLADDEFQCGPRMPMLPGAWDLGTWDRGD</sequence>
<reference evidence="5 6" key="1">
    <citation type="journal article" date="2007" name="Proc. Natl. Acad. Sci. U.S.A.">
        <title>Genome plasticity of BCG and impact on vaccine efficacy.</title>
        <authorList>
            <person name="Brosch R."/>
            <person name="Gordon S.V."/>
            <person name="Garnier T."/>
            <person name="Eiglmeier K."/>
            <person name="Frigui W."/>
            <person name="Valenti P."/>
            <person name="Dos Santos S."/>
            <person name="Duthoy S."/>
            <person name="Lacroix C."/>
            <person name="Garcia-Pelayo C."/>
            <person name="Inwald J.K."/>
            <person name="Golby P."/>
            <person name="Garcia J.N."/>
            <person name="Hewinson R.G."/>
            <person name="Behr M.A."/>
            <person name="Quail M.A."/>
            <person name="Churcher C."/>
            <person name="Barrell B.G."/>
            <person name="Parkhill J."/>
            <person name="Cole S.T."/>
        </authorList>
    </citation>
    <scope>NUCLEOTIDE SEQUENCE [LARGE SCALE GENOMIC DNA]</scope>
    <source>
        <strain evidence="6">BCG / Pasteur 1173P2</strain>
    </source>
</reference>
<dbReference type="RefSeq" id="WP_003402284.1">
    <property type="nucleotide sequence ID" value="NC_008769.1"/>
</dbReference>
<dbReference type="Pfam" id="PF18878">
    <property type="entry name" value="PPE-PPW"/>
    <property type="match status" value="1"/>
</dbReference>
<evidence type="ECO:0000259" key="3">
    <source>
        <dbReference type="Pfam" id="PF00823"/>
    </source>
</evidence>
<dbReference type="PANTHER" id="PTHR46766">
    <property type="entry name" value="GLUTAMINE-RICH PROTEIN 2"/>
    <property type="match status" value="1"/>
</dbReference>
<feature type="region of interest" description="Disordered" evidence="2">
    <location>
        <begin position="435"/>
        <end position="458"/>
    </location>
</feature>
<feature type="compositionally biased region" description="Low complexity" evidence="2">
    <location>
        <begin position="181"/>
        <end position="196"/>
    </location>
</feature>
<protein>
    <submittedName>
        <fullName evidence="5">PPE family protein</fullName>
    </submittedName>
</protein>
<evidence type="ECO:0000256" key="1">
    <source>
        <dbReference type="ARBA" id="ARBA00010652"/>
    </source>
</evidence>
<feature type="domain" description="PPE" evidence="3">
    <location>
        <begin position="7"/>
        <end position="169"/>
    </location>
</feature>
<dbReference type="Pfam" id="PF00823">
    <property type="entry name" value="PPE"/>
    <property type="match status" value="1"/>
</dbReference>
<evidence type="ECO:0000259" key="4">
    <source>
        <dbReference type="Pfam" id="PF18878"/>
    </source>
</evidence>
<accession>A0A0H3M3K1</accession>
<dbReference type="HOGENOM" id="CLU_000243_5_2_11"/>
<evidence type="ECO:0000313" key="6">
    <source>
        <dbReference type="Proteomes" id="UP000001472"/>
    </source>
</evidence>
<dbReference type="GO" id="GO:0052572">
    <property type="term" value="P:response to host immune response"/>
    <property type="evidence" value="ECO:0007669"/>
    <property type="project" value="TreeGrafter"/>
</dbReference>
<proteinExistence type="inferred from homology"/>
<dbReference type="Proteomes" id="UP000001472">
    <property type="component" value="Chromosome"/>
</dbReference>
<dbReference type="KEGG" id="mbb:BCG_0492"/>
<feature type="region of interest" description="Disordered" evidence="2">
    <location>
        <begin position="346"/>
        <end position="375"/>
    </location>
</feature>
<dbReference type="Gene3D" id="1.20.1260.20">
    <property type="entry name" value="PPE superfamily"/>
    <property type="match status" value="1"/>
</dbReference>
<dbReference type="PANTHER" id="PTHR46766:SF1">
    <property type="entry name" value="GLUTAMINE-RICH PROTEIN 2"/>
    <property type="match status" value="1"/>
</dbReference>
<feature type="region of interest" description="Disordered" evidence="2">
    <location>
        <begin position="177"/>
        <end position="197"/>
    </location>
</feature>
<dbReference type="InterPro" id="IPR043641">
    <property type="entry name" value="PPE-PPW_C"/>
</dbReference>
<dbReference type="InterPro" id="IPR000030">
    <property type="entry name" value="PPE_dom"/>
</dbReference>
<dbReference type="AlphaFoldDB" id="A0A0H3M3K1"/>
<feature type="domain" description="PPE-PPW subfamily C-terminal" evidence="4">
    <location>
        <begin position="463"/>
        <end position="509"/>
    </location>
</feature>
<organism evidence="5 6">
    <name type="scientific">Mycobacterium bovis (strain BCG / Pasteur 1173P2)</name>
    <dbReference type="NCBI Taxonomy" id="410289"/>
    <lineage>
        <taxon>Bacteria</taxon>
        <taxon>Bacillati</taxon>
        <taxon>Actinomycetota</taxon>
        <taxon>Actinomycetes</taxon>
        <taxon>Mycobacteriales</taxon>
        <taxon>Mycobacteriaceae</taxon>
        <taxon>Mycobacterium</taxon>
        <taxon>Mycobacterium tuberculosis complex</taxon>
    </lineage>
</organism>
<dbReference type="FunFam" id="1.20.1260.20:FF:000001">
    <property type="entry name" value="PPE family protein PPE41"/>
    <property type="match status" value="1"/>
</dbReference>
<evidence type="ECO:0000313" key="5">
    <source>
        <dbReference type="EMBL" id="CAL70477.1"/>
    </source>
</evidence>
<name>A0A0H3M3K1_MYCBP</name>
<gene>
    <name evidence="5" type="primary">PPE11</name>
    <name evidence="5" type="ordered locus">BCG_0492</name>
</gene>
<dbReference type="SUPFAM" id="SSF140459">
    <property type="entry name" value="PE/PPE dimer-like"/>
    <property type="match status" value="1"/>
</dbReference>